<evidence type="ECO:0000256" key="3">
    <source>
        <dbReference type="PROSITE-ProRule" id="PRU00023"/>
    </source>
</evidence>
<feature type="repeat" description="ANK" evidence="3">
    <location>
        <begin position="294"/>
        <end position="326"/>
    </location>
</feature>
<dbReference type="OrthoDB" id="823504at2759"/>
<dbReference type="PANTHER" id="PTHR24198">
    <property type="entry name" value="ANKYRIN REPEAT AND PROTEIN KINASE DOMAIN-CONTAINING PROTEIN"/>
    <property type="match status" value="1"/>
</dbReference>
<name>A0A1Y1YJH3_9FUNG</name>
<sequence>MKNIITNNKLYNKNFKFNILKKYNIYNNNNNNNFIFNLLKKYNIYNNNNKNISLYEIRLLICFLIENYEIENIKKLLYILFEYDNDSILKLLLCYKNKIKISKKKFKDIVPIKDKIDLFINFNFNDERVNWEYADIGENFSPLHLASLYYNLNAIDLLINYGADINIKNNKNRNSLLYIHKLAYNFNCTNTLIKYGINIHDVDIDGDNILHKLFKLKCARVEKNYAEYFLKQKININKINKEDILDDLINYGLDLNATNNNGRTSLMEICKSEDEVLIEHYLKRGAYMYAKDNEGNTALSIAKSYNNYRIVNYLIEQGANWKFFNSGVYNHLDIQLALLILSFGDHNGNIIKDANNEYMKVRVGEYIENNHVVYIEKDITEIIPALAELNEKYKNNPKLRKESVEKTFKELYIKAERLATYRMGFTYDPLHNIASSNKYFNQYTSNLFNEFKFNTDDMRNSFDTHVNDIDIIRYFTTNQNNGNIKLVDGNNELDLLTFFNINMDISDYDNNLRNFKSAIQSGNGFTAQNTNNINLKSDVISIFDKVSKLCHNDGTCRSLFNNPNNIKYPNYSLIKDDDNHKLHFIVYYTGIGSNNNSGPGTYYFTFDEIINNNRYTGNYIMNPYNRNNDFISPSDLSNRNFIQRLNGHNKRVSNNSITGRFIEAYGIGLINDCKIKIVNEDNNGDLRVYQPSEYKDSDDRLNDNAFYAEIAKEKVLNTAVNGVYDRITGKKVVSNSKPNDKTNLLSSYYNNKYYHIEHITYHSINERNNIFSRMKNNLNSNKKLLSDIDDIKISQKIDENKDKNYESFNDYINDKVTNYFTDVKGDTSKREKNTVNKLNELYSTFNEMSRDNFKDYCLKNYLDELKSKAITNLCNKNENEYNIYKANYMLQHNNINDEEIIKYNFIKSKNFRDEVFDEEINNIIDNEYNDIKQISPKTKPKRSFTDDYRDYYYIEDNEDEKDTEKKIDTILDKYREYYIDKNFNENVWNWCNGNKDLCTNYMIKEYLKSINELEGYNEFKKSSINDKNLDEVKFESNCLMRYLTKKKLRNKCGEHLTAKSESYYRGLVNDHEQLYIAYLRDEVKKDREAYTKEKKEKKEKDVSAYLDKKYDEYIETSKDIYRLNEKFKALLKVCSLEINKQIYTVNNLPKNNQFENEIIADLANQNYLEKAYPVNLNTMGNALNTVDSYKFESMIGSNSKGHVNELEKSSKLYKKAQSFSALPESKYKKLCGGKNAKRAGSKCTVCNNLRILQGTYIDTITIETLKMLKNMKLDTKILPYTSEIDNINDIKMLIKDIDNIDDVWKNIIDTYKNNIGFFDKDQSEQFIRNINSITNEFILKYTDSRYYNNEIDNIGEENIENLLILRAEALSLHESKYGEIEDLEFRELDENDSQSKYNKDRFKKLIHKLAKIANINPNTIIDAKDPKSAINNLCEKLNELDEIEDIGSIYSDLSEFKSLDDFEFYQNDDTSLNSELVHLLFNTIDNKNNESVNENEEIRSSENNLKILNKKNPTKSSYERFADSLAFAILAAGKEDGSLAKELDENGNLVPIKINVLNNGEETSMGINEIIPSLQGLQGKELEDKFLKLYEMSMVYYLENFDTYYDENKKRLVYKTKPMDTIKNSNALRNIIKAYNLNENNEIEYFDLNLDNSNIHYSSDSNLDDKFKSFILNVDSSELEKIDINNNEEISKVMSKYWEESDENSNNENKNKNNEIYKIIALQCAKKPECKEQFKNTDNSKNLSFQIIKYDSKENGNRISNYSFILYNDGTEQAISEFTIKQNTNDNSYKLDEINTYKEYSYAEIHNYKNDKTASKVSINNEKYIMKPGIGIVAEAGFDIVDSNGNVMKPEQYAVKSTDGNKIINSESIESKYDVKNNGEYDMNLVKEEALDLNAINNDIKINNKKYDINDSDISTIKEMGGRILERRGANSSNEHCKLTGNEINVFNNYSYLLMKDSIYDESKGLIHYDDNFDSKFNEFEQSTNTQNQIRNIKNERNNCLSGNNCLQKLEVTKNQDVENELTDLLHTLQTYDSKNIIIKKNEKDISKPQELCKDAESLFKVLSISADSYINNINEIREEDSKKIINRMKNIVKGLNYRYLHGDFIAHETIKDIDMYKLNDMHSLFNDMLDAHESKYGKITDDKGNTIKKMYSKITGAEYDSKYVNDKLHESINNIHDLLNENTEDISNMNHVDNMNIDDKTIKNDDRTKEMKNVIKELSKLKAIGSHESKENLKTNLLTIYDKLNILENIVDKENYNKNTFVNNSEMIYKLKYTVLGVLKNNFPSDNNVKLREYFHKDTISGIKKTKVKSTNILNSNHITHGVNMDEKIIHDSRYTSYVKGYFDNLKYRVYTVQNEEEHKELINKIDEVHNEINEKVKAFNKYTSPEGHYEEADHIIELIDNYNELVATELSLHDTNNDDINYIYVSNDMETFERLNYMRVKLFNKSANQIMKDNSNEFNIKDNENLENRIDKDRAKHYRFNDKFEYEPSFDDYKVLMKDNINSNEDVLKKLVDTSKNNKLLLEMKDSFKLGYKLTLNELSNYRDQFMVDGINGVSQHKKMFNNVKNNNLRYFETQEQTENRFKNDLISEAKLNININSNNLDDVIITINRDYNDISINVENQLVNICINKKNELVRYSGNTPSDAYNELSNDYNSFTSLSEKALMKNSNNNKEVYNKRFNLNKNLENHNSIHASKLSSSNPLIKKSPKFIVHKNTGTRPVLLTVIPDSINYSLTTIKRDIFDNNKIESLFAIYIEFE</sequence>
<feature type="coiled-coil region" evidence="4">
    <location>
        <begin position="1484"/>
        <end position="1511"/>
    </location>
</feature>
<keyword evidence="1" id="KW-0677">Repeat</keyword>
<dbReference type="EMBL" id="MCOG01000574">
    <property type="protein sequence ID" value="ORX98132.1"/>
    <property type="molecule type" value="Genomic_DNA"/>
</dbReference>
<dbReference type="PANTHER" id="PTHR24198:SF165">
    <property type="entry name" value="ANKYRIN REPEAT-CONTAINING PROTEIN-RELATED"/>
    <property type="match status" value="1"/>
</dbReference>
<feature type="repeat" description="ANK" evidence="3">
    <location>
        <begin position="138"/>
        <end position="170"/>
    </location>
</feature>
<proteinExistence type="predicted"/>
<dbReference type="SUPFAM" id="SSF48403">
    <property type="entry name" value="Ankyrin repeat"/>
    <property type="match status" value="1"/>
</dbReference>
<organism evidence="5 6">
    <name type="scientific">Neocallimastix californiae</name>
    <dbReference type="NCBI Taxonomy" id="1754190"/>
    <lineage>
        <taxon>Eukaryota</taxon>
        <taxon>Fungi</taxon>
        <taxon>Fungi incertae sedis</taxon>
        <taxon>Chytridiomycota</taxon>
        <taxon>Chytridiomycota incertae sedis</taxon>
        <taxon>Neocallimastigomycetes</taxon>
        <taxon>Neocallimastigales</taxon>
        <taxon>Neocallimastigaceae</taxon>
        <taxon>Neocallimastix</taxon>
    </lineage>
</organism>
<reference evidence="5 6" key="1">
    <citation type="submission" date="2016-08" db="EMBL/GenBank/DDBJ databases">
        <title>A Parts List for Fungal Cellulosomes Revealed by Comparative Genomics.</title>
        <authorList>
            <consortium name="DOE Joint Genome Institute"/>
            <person name="Haitjema C.H."/>
            <person name="Gilmore S.P."/>
            <person name="Henske J.K."/>
            <person name="Solomon K.V."/>
            <person name="De Groot R."/>
            <person name="Kuo A."/>
            <person name="Mondo S.J."/>
            <person name="Salamov A.A."/>
            <person name="Labutti K."/>
            <person name="Zhao Z."/>
            <person name="Chiniquy J."/>
            <person name="Barry K."/>
            <person name="Brewer H.M."/>
            <person name="Purvine S.O."/>
            <person name="Wright A.T."/>
            <person name="Boxma B."/>
            <person name="Van Alen T."/>
            <person name="Hackstein J.H."/>
            <person name="Baker S.E."/>
            <person name="Grigoriev I.V."/>
            <person name="O'Malley M.A."/>
        </authorList>
    </citation>
    <scope>NUCLEOTIDE SEQUENCE [LARGE SCALE GENOMIC DNA]</scope>
    <source>
        <strain evidence="5 6">G1</strain>
    </source>
</reference>
<dbReference type="Proteomes" id="UP000193920">
    <property type="component" value="Unassembled WGS sequence"/>
</dbReference>
<dbReference type="InterPro" id="IPR002110">
    <property type="entry name" value="Ankyrin_rpt"/>
</dbReference>
<dbReference type="Gene3D" id="1.25.40.20">
    <property type="entry name" value="Ankyrin repeat-containing domain"/>
    <property type="match status" value="1"/>
</dbReference>
<keyword evidence="6" id="KW-1185">Reference proteome</keyword>
<evidence type="ECO:0000256" key="2">
    <source>
        <dbReference type="ARBA" id="ARBA00023043"/>
    </source>
</evidence>
<accession>A0A1Y1YJH3</accession>
<dbReference type="Pfam" id="PF00023">
    <property type="entry name" value="Ank"/>
    <property type="match status" value="1"/>
</dbReference>
<keyword evidence="4" id="KW-0175">Coiled coil</keyword>
<dbReference type="Pfam" id="PF12796">
    <property type="entry name" value="Ank_2"/>
    <property type="match status" value="1"/>
</dbReference>
<gene>
    <name evidence="5" type="ORF">LY90DRAFT_678819</name>
</gene>
<dbReference type="SMART" id="SM00248">
    <property type="entry name" value="ANK"/>
    <property type="match status" value="6"/>
</dbReference>
<dbReference type="InterPro" id="IPR036770">
    <property type="entry name" value="Ankyrin_rpt-contain_sf"/>
</dbReference>
<evidence type="ECO:0000256" key="4">
    <source>
        <dbReference type="SAM" id="Coils"/>
    </source>
</evidence>
<dbReference type="PROSITE" id="PS50297">
    <property type="entry name" value="ANK_REP_REGION"/>
    <property type="match status" value="2"/>
</dbReference>
<keyword evidence="2 3" id="KW-0040">ANK repeat</keyword>
<dbReference type="STRING" id="1754190.A0A1Y1YJH3"/>
<evidence type="ECO:0000256" key="1">
    <source>
        <dbReference type="ARBA" id="ARBA00022737"/>
    </source>
</evidence>
<evidence type="ECO:0000313" key="5">
    <source>
        <dbReference type="EMBL" id="ORX98132.1"/>
    </source>
</evidence>
<evidence type="ECO:0000313" key="6">
    <source>
        <dbReference type="Proteomes" id="UP000193920"/>
    </source>
</evidence>
<dbReference type="PROSITE" id="PS50088">
    <property type="entry name" value="ANK_REPEAT"/>
    <property type="match status" value="2"/>
</dbReference>
<comment type="caution">
    <text evidence="5">The sequence shown here is derived from an EMBL/GenBank/DDBJ whole genome shotgun (WGS) entry which is preliminary data.</text>
</comment>
<protein>
    <submittedName>
        <fullName evidence="5">Uncharacterized protein</fullName>
    </submittedName>
</protein>